<feature type="region of interest" description="Disordered" evidence="3">
    <location>
        <begin position="362"/>
        <end position="404"/>
    </location>
</feature>
<dbReference type="OrthoDB" id="1937934at2759"/>
<organism evidence="5 6">
    <name type="scientific">Candida verbasci</name>
    <dbReference type="NCBI Taxonomy" id="1227364"/>
    <lineage>
        <taxon>Eukaryota</taxon>
        <taxon>Fungi</taxon>
        <taxon>Dikarya</taxon>
        <taxon>Ascomycota</taxon>
        <taxon>Saccharomycotina</taxon>
        <taxon>Pichiomycetes</taxon>
        <taxon>Debaryomycetaceae</taxon>
        <taxon>Candida/Lodderomyces clade</taxon>
        <taxon>Candida</taxon>
    </lineage>
</organism>
<proteinExistence type="predicted"/>
<dbReference type="InterPro" id="IPR036612">
    <property type="entry name" value="KH_dom_type_1_sf"/>
</dbReference>
<feature type="region of interest" description="Disordered" evidence="3">
    <location>
        <begin position="1"/>
        <end position="163"/>
    </location>
</feature>
<feature type="compositionally biased region" description="Polar residues" evidence="3">
    <location>
        <begin position="24"/>
        <end position="38"/>
    </location>
</feature>
<feature type="compositionally biased region" description="Basic and acidic residues" evidence="3">
    <location>
        <begin position="84"/>
        <end position="96"/>
    </location>
</feature>
<dbReference type="Pfam" id="PF00013">
    <property type="entry name" value="KH_1"/>
    <property type="match status" value="3"/>
</dbReference>
<comment type="caution">
    <text evidence="5">The sequence shown here is derived from an EMBL/GenBank/DDBJ whole genome shotgun (WGS) entry which is preliminary data.</text>
</comment>
<dbReference type="Proteomes" id="UP001152885">
    <property type="component" value="Unassembled WGS sequence"/>
</dbReference>
<dbReference type="Gene3D" id="3.30.1370.10">
    <property type="entry name" value="K Homology domain, type 1"/>
    <property type="match status" value="3"/>
</dbReference>
<feature type="compositionally biased region" description="Basic and acidic residues" evidence="3">
    <location>
        <begin position="62"/>
        <end position="77"/>
    </location>
</feature>
<keyword evidence="6" id="KW-1185">Reference proteome</keyword>
<evidence type="ECO:0000313" key="6">
    <source>
        <dbReference type="Proteomes" id="UP001152885"/>
    </source>
</evidence>
<feature type="compositionally biased region" description="Polar residues" evidence="3">
    <location>
        <begin position="1"/>
        <end position="12"/>
    </location>
</feature>
<feature type="compositionally biased region" description="Acidic residues" evidence="3">
    <location>
        <begin position="125"/>
        <end position="143"/>
    </location>
</feature>
<feature type="domain" description="K Homology" evidence="4">
    <location>
        <begin position="184"/>
        <end position="254"/>
    </location>
</feature>
<dbReference type="InterPro" id="IPR004088">
    <property type="entry name" value="KH_dom_type_1"/>
</dbReference>
<keyword evidence="1" id="KW-0677">Repeat</keyword>
<evidence type="ECO:0000256" key="2">
    <source>
        <dbReference type="PROSITE-ProRule" id="PRU00117"/>
    </source>
</evidence>
<accession>A0A9W4XNQ0</accession>
<dbReference type="PANTHER" id="PTHR10288">
    <property type="entry name" value="KH DOMAIN CONTAINING RNA BINDING PROTEIN"/>
    <property type="match status" value="1"/>
</dbReference>
<evidence type="ECO:0000256" key="3">
    <source>
        <dbReference type="SAM" id="MobiDB-lite"/>
    </source>
</evidence>
<dbReference type="EMBL" id="CANTUO010000007">
    <property type="protein sequence ID" value="CAI5760749.1"/>
    <property type="molecule type" value="Genomic_DNA"/>
</dbReference>
<evidence type="ECO:0000259" key="4">
    <source>
        <dbReference type="SMART" id="SM00322"/>
    </source>
</evidence>
<dbReference type="GO" id="GO:0003723">
    <property type="term" value="F:RNA binding"/>
    <property type="evidence" value="ECO:0007669"/>
    <property type="project" value="UniProtKB-UniRule"/>
</dbReference>
<dbReference type="SMART" id="SM00322">
    <property type="entry name" value="KH"/>
    <property type="match status" value="3"/>
</dbReference>
<feature type="domain" description="K Homology" evidence="4">
    <location>
        <begin position="267"/>
        <end position="338"/>
    </location>
</feature>
<evidence type="ECO:0000313" key="5">
    <source>
        <dbReference type="EMBL" id="CAI5760749.1"/>
    </source>
</evidence>
<gene>
    <name evidence="5" type="ORF">CANVERA_P5257</name>
</gene>
<dbReference type="AlphaFoldDB" id="A0A9W4XNQ0"/>
<reference evidence="5" key="1">
    <citation type="submission" date="2022-12" db="EMBL/GenBank/DDBJ databases">
        <authorList>
            <person name="Brejova B."/>
        </authorList>
    </citation>
    <scope>NUCLEOTIDE SEQUENCE</scope>
</reference>
<sequence length="594" mass="66173">MSDISSTETNNSLKRKLEEDEQELNINFNDGSSNSSSKRMALDSSQNKEEVKQEESSPATEEPTKKEVKFEEQEEPKKKKKGVKFQEEAEVVEEKPKKKGVSFQEPEDDEEEQEPKKKGVSFQEPENEEEEEEDGEEESEEEDKESKPTPIEQQLPPVGSDSEITFQPQQETYQESSHQVSHKDEITYRMYCPVKEASTIVGKKGETITHIRRKADVKVSVSENLPGVPERIVTVKGSIENVARAFGLIVRTILEEPEDEPATIDSQTYNLKLLIPHPMIGFIIGKQGSTFRKIEEESASKLKAAEQPLAFSTDRILSVQGVADAIHIALYYIALEILEHKDVLKKSNNKIILYNPANYQHNQQIPSSPSNPTAPISVTSNLASSSNPLPFQTTTPQQSQSQPFNVLPYGQAPGIPAALQQLQQQPATQPFNLANLFPQTQQPQQNPNPYMQQQPVQQQAPMGGMGMNQQPAVPSSIPQQNQYIDEYGNNMIGEVIVKPAVQIGNGKFNQDIFVANSSIGSVIGKGGNNIKHIRTNSGCSYVDIEPDMGQSIMVKGKGLTNIRKLTLTGTPESFNMAIYLINQRINADRERNAR</sequence>
<name>A0A9W4XNQ0_9ASCO</name>
<protein>
    <recommendedName>
        <fullName evidence="4">K Homology domain-containing protein</fullName>
    </recommendedName>
</protein>
<evidence type="ECO:0000256" key="1">
    <source>
        <dbReference type="ARBA" id="ARBA00022737"/>
    </source>
</evidence>
<feature type="compositionally biased region" description="Low complexity" evidence="3">
    <location>
        <begin position="390"/>
        <end position="404"/>
    </location>
</feature>
<keyword evidence="2" id="KW-0694">RNA-binding</keyword>
<feature type="compositionally biased region" description="Polar residues" evidence="3">
    <location>
        <begin position="362"/>
        <end position="389"/>
    </location>
</feature>
<dbReference type="PROSITE" id="PS50084">
    <property type="entry name" value="KH_TYPE_1"/>
    <property type="match status" value="3"/>
</dbReference>
<feature type="compositionally biased region" description="Basic and acidic residues" evidence="3">
    <location>
        <begin position="46"/>
        <end position="55"/>
    </location>
</feature>
<feature type="domain" description="K Homology" evidence="4">
    <location>
        <begin position="506"/>
        <end position="586"/>
    </location>
</feature>
<dbReference type="SUPFAM" id="SSF54791">
    <property type="entry name" value="Eukaryotic type KH-domain (KH-domain type I)"/>
    <property type="match status" value="3"/>
</dbReference>
<dbReference type="InterPro" id="IPR004087">
    <property type="entry name" value="KH_dom"/>
</dbReference>